<sequence>MLVHQRLTIPKTRVKRCFLSAPSVTRRSFRCQAEQSSTEAPAEPKSAAPSSSPAEETIEVKKVEAKAPLLQKGQGTAIVTGAISALLGIGYLALVWLLDSRGGQLQPPPPEAFIP</sequence>
<organism evidence="3 4">
    <name type="scientific">Volvox africanus</name>
    <dbReference type="NCBI Taxonomy" id="51714"/>
    <lineage>
        <taxon>Eukaryota</taxon>
        <taxon>Viridiplantae</taxon>
        <taxon>Chlorophyta</taxon>
        <taxon>core chlorophytes</taxon>
        <taxon>Chlorophyceae</taxon>
        <taxon>CS clade</taxon>
        <taxon>Chlamydomonadales</taxon>
        <taxon>Volvocaceae</taxon>
        <taxon>Volvox</taxon>
    </lineage>
</organism>
<dbReference type="EMBL" id="BNCO01000004">
    <property type="protein sequence ID" value="GIL47280.1"/>
    <property type="molecule type" value="Genomic_DNA"/>
</dbReference>
<name>A0A8J4ATJ5_9CHLO</name>
<keyword evidence="2" id="KW-0472">Membrane</keyword>
<comment type="caution">
    <text evidence="3">The sequence shown here is derived from an EMBL/GenBank/DDBJ whole genome shotgun (WGS) entry which is preliminary data.</text>
</comment>
<keyword evidence="4" id="KW-1185">Reference proteome</keyword>
<gene>
    <name evidence="3" type="ORF">Vafri_4152</name>
</gene>
<evidence type="ECO:0000256" key="2">
    <source>
        <dbReference type="SAM" id="Phobius"/>
    </source>
</evidence>
<protein>
    <submittedName>
        <fullName evidence="3">Uncharacterized protein</fullName>
    </submittedName>
</protein>
<proteinExistence type="predicted"/>
<accession>A0A8J4ATJ5</accession>
<feature type="compositionally biased region" description="Low complexity" evidence="1">
    <location>
        <begin position="36"/>
        <end position="55"/>
    </location>
</feature>
<evidence type="ECO:0000256" key="1">
    <source>
        <dbReference type="SAM" id="MobiDB-lite"/>
    </source>
</evidence>
<feature type="transmembrane region" description="Helical" evidence="2">
    <location>
        <begin position="76"/>
        <end position="98"/>
    </location>
</feature>
<feature type="region of interest" description="Disordered" evidence="1">
    <location>
        <begin position="25"/>
        <end position="58"/>
    </location>
</feature>
<evidence type="ECO:0000313" key="3">
    <source>
        <dbReference type="EMBL" id="GIL47280.1"/>
    </source>
</evidence>
<evidence type="ECO:0000313" key="4">
    <source>
        <dbReference type="Proteomes" id="UP000747399"/>
    </source>
</evidence>
<reference evidence="3" key="1">
    <citation type="journal article" date="2021" name="Proc. Natl. Acad. Sci. U.S.A.">
        <title>Three genomes in the algal genus Volvox reveal the fate of a haploid sex-determining region after a transition to homothallism.</title>
        <authorList>
            <person name="Yamamoto K."/>
            <person name="Hamaji T."/>
            <person name="Kawai-Toyooka H."/>
            <person name="Matsuzaki R."/>
            <person name="Takahashi F."/>
            <person name="Nishimura Y."/>
            <person name="Kawachi M."/>
            <person name="Noguchi H."/>
            <person name="Minakuchi Y."/>
            <person name="Umen J.G."/>
            <person name="Toyoda A."/>
            <person name="Nozaki H."/>
        </authorList>
    </citation>
    <scope>NUCLEOTIDE SEQUENCE</scope>
    <source>
        <strain evidence="3">NIES-3780</strain>
    </source>
</reference>
<keyword evidence="2" id="KW-0812">Transmembrane</keyword>
<dbReference type="Proteomes" id="UP000747399">
    <property type="component" value="Unassembled WGS sequence"/>
</dbReference>
<keyword evidence="2" id="KW-1133">Transmembrane helix</keyword>
<dbReference type="AlphaFoldDB" id="A0A8J4ATJ5"/>